<dbReference type="GO" id="GO:0045087">
    <property type="term" value="P:innate immune response"/>
    <property type="evidence" value="ECO:0007669"/>
    <property type="project" value="UniProtKB-KW"/>
</dbReference>
<dbReference type="OrthoDB" id="10001926at2759"/>
<keyword evidence="3" id="KW-0391">Immunity</keyword>
<dbReference type="InterPro" id="IPR006619">
    <property type="entry name" value="PGRP_domain_met/bac"/>
</dbReference>
<comment type="caution">
    <text evidence="5">The sequence shown here is derived from an EMBL/GenBank/DDBJ whole genome shotgun (WGS) entry which is preliminary data.</text>
</comment>
<evidence type="ECO:0000256" key="3">
    <source>
        <dbReference type="ARBA" id="ARBA00022859"/>
    </source>
</evidence>
<dbReference type="GO" id="GO:0008745">
    <property type="term" value="F:N-acetylmuramoyl-L-alanine amidase activity"/>
    <property type="evidence" value="ECO:0007669"/>
    <property type="project" value="InterPro"/>
</dbReference>
<organism evidence="5 6">
    <name type="scientific">Ladona fulva</name>
    <name type="common">Scarce chaser dragonfly</name>
    <name type="synonym">Libellula fulva</name>
    <dbReference type="NCBI Taxonomy" id="123851"/>
    <lineage>
        <taxon>Eukaryota</taxon>
        <taxon>Metazoa</taxon>
        <taxon>Ecdysozoa</taxon>
        <taxon>Arthropoda</taxon>
        <taxon>Hexapoda</taxon>
        <taxon>Insecta</taxon>
        <taxon>Pterygota</taxon>
        <taxon>Palaeoptera</taxon>
        <taxon>Odonata</taxon>
        <taxon>Epiprocta</taxon>
        <taxon>Anisoptera</taxon>
        <taxon>Libelluloidea</taxon>
        <taxon>Libellulidae</taxon>
        <taxon>Ladona</taxon>
    </lineage>
</organism>
<dbReference type="InterPro" id="IPR015510">
    <property type="entry name" value="PGRP"/>
</dbReference>
<dbReference type="PANTHER" id="PTHR11022">
    <property type="entry name" value="PEPTIDOGLYCAN RECOGNITION PROTEIN"/>
    <property type="match status" value="1"/>
</dbReference>
<protein>
    <recommendedName>
        <fullName evidence="4">Peptidoglycan recognition protein family domain-containing protein</fullName>
    </recommendedName>
</protein>
<sequence>RIDYEALRYYRSNLFISERFLIGGDGDIFEGVGWRKAGNHTHGYNSNSLGIAFIGNFEHEGPGDLMMIALGKLLTCAVQKGELTADYKLLGQKQVSGTYTKSPGRKLYDIIKRLPNWTASP</sequence>
<dbReference type="InterPro" id="IPR036505">
    <property type="entry name" value="Amidase/PGRP_sf"/>
</dbReference>
<accession>A0A8K0K3U4</accession>
<evidence type="ECO:0000313" key="6">
    <source>
        <dbReference type="Proteomes" id="UP000792457"/>
    </source>
</evidence>
<proteinExistence type="inferred from homology"/>
<dbReference type="SUPFAM" id="SSF55846">
    <property type="entry name" value="N-acetylmuramoyl-L-alanine amidase-like"/>
    <property type="match status" value="1"/>
</dbReference>
<dbReference type="SMART" id="SM00701">
    <property type="entry name" value="PGRP"/>
    <property type="match status" value="1"/>
</dbReference>
<dbReference type="Pfam" id="PF01510">
    <property type="entry name" value="Amidase_2"/>
    <property type="match status" value="1"/>
</dbReference>
<evidence type="ECO:0000256" key="1">
    <source>
        <dbReference type="ARBA" id="ARBA00007553"/>
    </source>
</evidence>
<feature type="non-terminal residue" evidence="5">
    <location>
        <position position="121"/>
    </location>
</feature>
<comment type="similarity">
    <text evidence="1">Belongs to the N-acetylmuramoyl-L-alanine amidase 2 family.</text>
</comment>
<name>A0A8K0K3U4_LADFU</name>
<feature type="domain" description="Peptidoglycan recognition protein family" evidence="4">
    <location>
        <begin position="1"/>
        <end position="96"/>
    </location>
</feature>
<dbReference type="AlphaFoldDB" id="A0A8K0K3U4"/>
<reference evidence="5" key="1">
    <citation type="submission" date="2013-04" db="EMBL/GenBank/DDBJ databases">
        <authorList>
            <person name="Qu J."/>
            <person name="Murali S.C."/>
            <person name="Bandaranaike D."/>
            <person name="Bellair M."/>
            <person name="Blankenburg K."/>
            <person name="Chao H."/>
            <person name="Dinh H."/>
            <person name="Doddapaneni H."/>
            <person name="Downs B."/>
            <person name="Dugan-Rocha S."/>
            <person name="Elkadiri S."/>
            <person name="Gnanaolivu R.D."/>
            <person name="Hernandez B."/>
            <person name="Javaid M."/>
            <person name="Jayaseelan J.C."/>
            <person name="Lee S."/>
            <person name="Li M."/>
            <person name="Ming W."/>
            <person name="Munidasa M."/>
            <person name="Muniz J."/>
            <person name="Nguyen L."/>
            <person name="Ongeri F."/>
            <person name="Osuji N."/>
            <person name="Pu L.-L."/>
            <person name="Puazo M."/>
            <person name="Qu C."/>
            <person name="Quiroz J."/>
            <person name="Raj R."/>
            <person name="Weissenberger G."/>
            <person name="Xin Y."/>
            <person name="Zou X."/>
            <person name="Han Y."/>
            <person name="Richards S."/>
            <person name="Worley K."/>
            <person name="Muzny D."/>
            <person name="Gibbs R."/>
        </authorList>
    </citation>
    <scope>NUCLEOTIDE SEQUENCE</scope>
    <source>
        <strain evidence="5">Sampled in the wild</strain>
    </source>
</reference>
<dbReference type="Proteomes" id="UP000792457">
    <property type="component" value="Unassembled WGS sequence"/>
</dbReference>
<dbReference type="GO" id="GO:0008270">
    <property type="term" value="F:zinc ion binding"/>
    <property type="evidence" value="ECO:0007669"/>
    <property type="project" value="InterPro"/>
</dbReference>
<dbReference type="EMBL" id="KZ308239">
    <property type="protein sequence ID" value="KAG8225493.1"/>
    <property type="molecule type" value="Genomic_DNA"/>
</dbReference>
<dbReference type="GO" id="GO:0009253">
    <property type="term" value="P:peptidoglycan catabolic process"/>
    <property type="evidence" value="ECO:0007669"/>
    <property type="project" value="InterPro"/>
</dbReference>
<keyword evidence="6" id="KW-1185">Reference proteome</keyword>
<reference evidence="5" key="2">
    <citation type="submission" date="2017-10" db="EMBL/GenBank/DDBJ databases">
        <title>Ladona fulva Genome sequencing and assembly.</title>
        <authorList>
            <person name="Murali S."/>
            <person name="Richards S."/>
            <person name="Bandaranaike D."/>
            <person name="Bellair M."/>
            <person name="Blankenburg K."/>
            <person name="Chao H."/>
            <person name="Dinh H."/>
            <person name="Doddapaneni H."/>
            <person name="Dugan-Rocha S."/>
            <person name="Elkadiri S."/>
            <person name="Gnanaolivu R."/>
            <person name="Hernandez B."/>
            <person name="Skinner E."/>
            <person name="Javaid M."/>
            <person name="Lee S."/>
            <person name="Li M."/>
            <person name="Ming W."/>
            <person name="Munidasa M."/>
            <person name="Muniz J."/>
            <person name="Nguyen L."/>
            <person name="Hughes D."/>
            <person name="Osuji N."/>
            <person name="Pu L.-L."/>
            <person name="Puazo M."/>
            <person name="Qu C."/>
            <person name="Quiroz J."/>
            <person name="Raj R."/>
            <person name="Weissenberger G."/>
            <person name="Xin Y."/>
            <person name="Zou X."/>
            <person name="Han Y."/>
            <person name="Worley K."/>
            <person name="Muzny D."/>
            <person name="Gibbs R."/>
        </authorList>
    </citation>
    <scope>NUCLEOTIDE SEQUENCE</scope>
    <source>
        <strain evidence="5">Sampled in the wild</strain>
    </source>
</reference>
<evidence type="ECO:0000313" key="5">
    <source>
        <dbReference type="EMBL" id="KAG8225493.1"/>
    </source>
</evidence>
<keyword evidence="2" id="KW-0399">Innate immunity</keyword>
<gene>
    <name evidence="5" type="ORF">J437_LFUL014143</name>
</gene>
<evidence type="ECO:0000259" key="4">
    <source>
        <dbReference type="SMART" id="SM00701"/>
    </source>
</evidence>
<evidence type="ECO:0000256" key="2">
    <source>
        <dbReference type="ARBA" id="ARBA00022588"/>
    </source>
</evidence>
<dbReference type="Gene3D" id="3.40.80.10">
    <property type="entry name" value="Peptidoglycan recognition protein-like"/>
    <property type="match status" value="1"/>
</dbReference>
<dbReference type="InterPro" id="IPR002502">
    <property type="entry name" value="Amidase_domain"/>
</dbReference>
<dbReference type="PANTHER" id="PTHR11022:SF74">
    <property type="entry name" value="PEPTIDOGLYCAN-RECOGNITION PROTEIN SA"/>
    <property type="match status" value="1"/>
</dbReference>
<dbReference type="CDD" id="cd06583">
    <property type="entry name" value="PGRP"/>
    <property type="match status" value="1"/>
</dbReference>